<dbReference type="EMBL" id="MTJL01000030">
    <property type="protein sequence ID" value="OMI02928.1"/>
    <property type="molecule type" value="Genomic_DNA"/>
</dbReference>
<gene>
    <name evidence="7" type="ORF">BW143_15675</name>
</gene>
<protein>
    <submittedName>
        <fullName evidence="7">Uncharacterized protein</fullName>
    </submittedName>
</protein>
<evidence type="ECO:0000313" key="7">
    <source>
        <dbReference type="EMBL" id="OMI02928.1"/>
    </source>
</evidence>
<reference evidence="7 8" key="1">
    <citation type="submission" date="2017-01" db="EMBL/GenBank/DDBJ databases">
        <title>Bacillus phylogenomics.</title>
        <authorList>
            <person name="Dunlap C."/>
        </authorList>
    </citation>
    <scope>NUCLEOTIDE SEQUENCE [LARGE SCALE GENOMIC DNA]</scope>
    <source>
        <strain evidence="7 8">NRRL B-41282</strain>
    </source>
</reference>
<keyword evidence="3 6" id="KW-0812">Transmembrane</keyword>
<comment type="subcellular location">
    <subcellularLocation>
        <location evidence="1">Membrane</location>
        <topology evidence="1">Multi-pass membrane protein</topology>
    </subcellularLocation>
</comment>
<dbReference type="AlphaFoldDB" id="A0A1R1QGA2"/>
<dbReference type="InterPro" id="IPR001248">
    <property type="entry name" value="Pur-cyt_permease"/>
</dbReference>
<keyword evidence="4 6" id="KW-1133">Transmembrane helix</keyword>
<keyword evidence="8" id="KW-1185">Reference proteome</keyword>
<organism evidence="7 8">
    <name type="scientific">Bacillus swezeyi</name>
    <dbReference type="NCBI Taxonomy" id="1925020"/>
    <lineage>
        <taxon>Bacteria</taxon>
        <taxon>Bacillati</taxon>
        <taxon>Bacillota</taxon>
        <taxon>Bacilli</taxon>
        <taxon>Bacillales</taxon>
        <taxon>Bacillaceae</taxon>
        <taxon>Bacillus</taxon>
    </lineage>
</organism>
<proteinExistence type="inferred from homology"/>
<accession>A0A1R1S2C1</accession>
<evidence type="ECO:0000256" key="5">
    <source>
        <dbReference type="ARBA" id="ARBA00023136"/>
    </source>
</evidence>
<evidence type="ECO:0000313" key="8">
    <source>
        <dbReference type="Proteomes" id="UP000187367"/>
    </source>
</evidence>
<evidence type="ECO:0000256" key="2">
    <source>
        <dbReference type="ARBA" id="ARBA00008974"/>
    </source>
</evidence>
<comment type="similarity">
    <text evidence="2">Belongs to the purine-cytosine permease (2.A.39) family.</text>
</comment>
<evidence type="ECO:0000256" key="6">
    <source>
        <dbReference type="SAM" id="Phobius"/>
    </source>
</evidence>
<feature type="transmembrane region" description="Helical" evidence="6">
    <location>
        <begin position="55"/>
        <end position="74"/>
    </location>
</feature>
<dbReference type="Proteomes" id="UP000187367">
    <property type="component" value="Unassembled WGS sequence"/>
</dbReference>
<evidence type="ECO:0000256" key="1">
    <source>
        <dbReference type="ARBA" id="ARBA00004141"/>
    </source>
</evidence>
<name>A0A1R1QGA2_9BACI</name>
<dbReference type="Gene3D" id="1.10.4160.10">
    <property type="entry name" value="Hydantoin permease"/>
    <property type="match status" value="1"/>
</dbReference>
<keyword evidence="5 6" id="KW-0472">Membrane</keyword>
<sequence length="99" mass="11083">MKGENILSNKDLIPLAPKERTWQASNFASIRTGHIHNTPDCTKVGGFISIGLSPWQVLGIIAAASLVLSITLALKWRCLGEIRRSFSRIDQIFFRYLRG</sequence>
<evidence type="ECO:0000256" key="3">
    <source>
        <dbReference type="ARBA" id="ARBA00022692"/>
    </source>
</evidence>
<evidence type="ECO:0000256" key="4">
    <source>
        <dbReference type="ARBA" id="ARBA00022989"/>
    </source>
</evidence>
<dbReference type="GO" id="GO:0022857">
    <property type="term" value="F:transmembrane transporter activity"/>
    <property type="evidence" value="ECO:0007669"/>
    <property type="project" value="InterPro"/>
</dbReference>
<accession>A0A1R1QGA2</accession>
<comment type="caution">
    <text evidence="7">The sequence shown here is derived from an EMBL/GenBank/DDBJ whole genome shotgun (WGS) entry which is preliminary data.</text>
</comment>
<dbReference type="GO" id="GO:0016020">
    <property type="term" value="C:membrane"/>
    <property type="evidence" value="ECO:0007669"/>
    <property type="project" value="UniProtKB-SubCell"/>
</dbReference>
<dbReference type="Pfam" id="PF02133">
    <property type="entry name" value="Transp_cyt_pur"/>
    <property type="match status" value="1"/>
</dbReference>